<dbReference type="Proteomes" id="UP000317429">
    <property type="component" value="Chromosome"/>
</dbReference>
<dbReference type="NCBIfam" id="TIGR02532">
    <property type="entry name" value="IV_pilin_GFxxxE"/>
    <property type="match status" value="1"/>
</dbReference>
<dbReference type="SUPFAM" id="SSF54523">
    <property type="entry name" value="Pili subunits"/>
    <property type="match status" value="1"/>
</dbReference>
<name>A0A518DJB3_9BACT</name>
<dbReference type="NCBIfam" id="TIGR04294">
    <property type="entry name" value="pre_pil_HX9DG"/>
    <property type="match status" value="1"/>
</dbReference>
<accession>A0A518DJB3</accession>
<dbReference type="InterPro" id="IPR045584">
    <property type="entry name" value="Pilin-like"/>
</dbReference>
<gene>
    <name evidence="2" type="ORF">Pla175_49960</name>
</gene>
<dbReference type="AlphaFoldDB" id="A0A518DJB3"/>
<dbReference type="Gene3D" id="3.30.700.10">
    <property type="entry name" value="Glycoprotein, Type 4 Pilin"/>
    <property type="match status" value="1"/>
</dbReference>
<evidence type="ECO:0000313" key="3">
    <source>
        <dbReference type="Proteomes" id="UP000317429"/>
    </source>
</evidence>
<proteinExistence type="predicted"/>
<dbReference type="PANTHER" id="PTHR30093:SF2">
    <property type="entry name" value="TYPE II SECRETION SYSTEM PROTEIN H"/>
    <property type="match status" value="1"/>
</dbReference>
<feature type="domain" description="DUF1559" evidence="1">
    <location>
        <begin position="32"/>
        <end position="89"/>
    </location>
</feature>
<dbReference type="InterPro" id="IPR012902">
    <property type="entry name" value="N_methyl_site"/>
</dbReference>
<dbReference type="Pfam" id="PF07596">
    <property type="entry name" value="SBP_bac_10"/>
    <property type="match status" value="1"/>
</dbReference>
<organism evidence="2 3">
    <name type="scientific">Pirellulimonas nuda</name>
    <dbReference type="NCBI Taxonomy" id="2528009"/>
    <lineage>
        <taxon>Bacteria</taxon>
        <taxon>Pseudomonadati</taxon>
        <taxon>Planctomycetota</taxon>
        <taxon>Planctomycetia</taxon>
        <taxon>Pirellulales</taxon>
        <taxon>Lacipirellulaceae</taxon>
        <taxon>Pirellulimonas</taxon>
    </lineage>
</organism>
<dbReference type="OrthoDB" id="256066at2"/>
<reference evidence="2 3" key="1">
    <citation type="submission" date="2019-02" db="EMBL/GenBank/DDBJ databases">
        <title>Deep-cultivation of Planctomycetes and their phenomic and genomic characterization uncovers novel biology.</title>
        <authorList>
            <person name="Wiegand S."/>
            <person name="Jogler M."/>
            <person name="Boedeker C."/>
            <person name="Pinto D."/>
            <person name="Vollmers J."/>
            <person name="Rivas-Marin E."/>
            <person name="Kohn T."/>
            <person name="Peeters S.H."/>
            <person name="Heuer A."/>
            <person name="Rast P."/>
            <person name="Oberbeckmann S."/>
            <person name="Bunk B."/>
            <person name="Jeske O."/>
            <person name="Meyerdierks A."/>
            <person name="Storesund J.E."/>
            <person name="Kallscheuer N."/>
            <person name="Luecker S."/>
            <person name="Lage O.M."/>
            <person name="Pohl T."/>
            <person name="Merkel B.J."/>
            <person name="Hornburger P."/>
            <person name="Mueller R.-W."/>
            <person name="Bruemmer F."/>
            <person name="Labrenz M."/>
            <person name="Spormann A.M."/>
            <person name="Op den Camp H."/>
            <person name="Overmann J."/>
            <person name="Amann R."/>
            <person name="Jetten M.S.M."/>
            <person name="Mascher T."/>
            <person name="Medema M.H."/>
            <person name="Devos D.P."/>
            <person name="Kaster A.-K."/>
            <person name="Ovreas L."/>
            <person name="Rohde M."/>
            <person name="Galperin M.Y."/>
            <person name="Jogler C."/>
        </authorList>
    </citation>
    <scope>NUCLEOTIDE SEQUENCE [LARGE SCALE GENOMIC DNA]</scope>
    <source>
        <strain evidence="2 3">Pla175</strain>
    </source>
</reference>
<dbReference type="InterPro" id="IPR011453">
    <property type="entry name" value="DUF1559"/>
</dbReference>
<dbReference type="InterPro" id="IPR027558">
    <property type="entry name" value="Pre_pil_HX9DG_C"/>
</dbReference>
<sequence>MPRRRYALTLVELLVVIAVIGVLIALLLPAVQSARDAARSASCRSNMRQLGIAVLRYCDSRGGEFPTYSHDATDQGGSWVYTLAPYLESVDAIRVCPQDIQAAERLRDRSTTYVINEYLAADVPLAVRNLNKLTATSKTISFFEGSDVRSTAFQNEHVHTASWYLPINRQLGIVRVKVERDISLERHAGAANYLYVDGHVDSISASQVVEWIDAGYEFALPQ</sequence>
<dbReference type="KEGG" id="pnd:Pla175_49960"/>
<keyword evidence="3" id="KW-1185">Reference proteome</keyword>
<dbReference type="Pfam" id="PF07963">
    <property type="entry name" value="N_methyl"/>
    <property type="match status" value="1"/>
</dbReference>
<protein>
    <recommendedName>
        <fullName evidence="1">DUF1559 domain-containing protein</fullName>
    </recommendedName>
</protein>
<dbReference type="PANTHER" id="PTHR30093">
    <property type="entry name" value="GENERAL SECRETION PATHWAY PROTEIN G"/>
    <property type="match status" value="1"/>
</dbReference>
<evidence type="ECO:0000313" key="2">
    <source>
        <dbReference type="EMBL" id="QDU91567.1"/>
    </source>
</evidence>
<evidence type="ECO:0000259" key="1">
    <source>
        <dbReference type="Pfam" id="PF07596"/>
    </source>
</evidence>
<dbReference type="EMBL" id="CP036291">
    <property type="protein sequence ID" value="QDU91567.1"/>
    <property type="molecule type" value="Genomic_DNA"/>
</dbReference>
<dbReference type="RefSeq" id="WP_145292316.1">
    <property type="nucleotide sequence ID" value="NZ_CP036291.1"/>
</dbReference>